<evidence type="ECO:0000313" key="2">
    <source>
        <dbReference type="Proteomes" id="UP001239111"/>
    </source>
</evidence>
<sequence>MCHKEFISILISVSVIYLRGDVRGLEAEPIIGGNDAPPNAFPYHVSILRRRTMRSICGGAIIGDRYVLTAGHCVASANGTMYDLSLIVLSGVTSFDSYPKTRSEIPVEKVFIPVMYKQQFLLNKSGDIAVLRLVRSFNYKDAHWSPLELPAERSDFTNRIATVTGFGWNTIVITNPSKGNYTEDGESYGKLRYAPVKVLDNFVCNTFFLGRALSPKRFCGQMIQEQPNKLAGVCTGDSGGALVIQRRIVIGIASTSPSGCNESHRPGMYTRVSAFVNFIERCKKDAPDPDIISRTLPV</sequence>
<protein>
    <submittedName>
        <fullName evidence="1">Uncharacterized protein</fullName>
    </submittedName>
</protein>
<keyword evidence="2" id="KW-1185">Reference proteome</keyword>
<organism evidence="1 2">
    <name type="scientific">Eretmocerus hayati</name>
    <dbReference type="NCBI Taxonomy" id="131215"/>
    <lineage>
        <taxon>Eukaryota</taxon>
        <taxon>Metazoa</taxon>
        <taxon>Ecdysozoa</taxon>
        <taxon>Arthropoda</taxon>
        <taxon>Hexapoda</taxon>
        <taxon>Insecta</taxon>
        <taxon>Pterygota</taxon>
        <taxon>Neoptera</taxon>
        <taxon>Endopterygota</taxon>
        <taxon>Hymenoptera</taxon>
        <taxon>Apocrita</taxon>
        <taxon>Proctotrupomorpha</taxon>
        <taxon>Chalcidoidea</taxon>
        <taxon>Aphelinidae</taxon>
        <taxon>Aphelininae</taxon>
        <taxon>Eretmocerus</taxon>
    </lineage>
</organism>
<dbReference type="Proteomes" id="UP001239111">
    <property type="component" value="Chromosome 2"/>
</dbReference>
<gene>
    <name evidence="1" type="ORF">QAD02_015407</name>
</gene>
<dbReference type="EMBL" id="CM056742">
    <property type="protein sequence ID" value="KAJ8679620.1"/>
    <property type="molecule type" value="Genomic_DNA"/>
</dbReference>
<evidence type="ECO:0000313" key="1">
    <source>
        <dbReference type="EMBL" id="KAJ8679620.1"/>
    </source>
</evidence>
<proteinExistence type="predicted"/>
<comment type="caution">
    <text evidence="1">The sequence shown here is derived from an EMBL/GenBank/DDBJ whole genome shotgun (WGS) entry which is preliminary data.</text>
</comment>
<accession>A0ACC2PCX8</accession>
<reference evidence="1" key="1">
    <citation type="submission" date="2023-04" db="EMBL/GenBank/DDBJ databases">
        <title>A chromosome-level genome assembly of the parasitoid wasp Eretmocerus hayati.</title>
        <authorList>
            <person name="Zhong Y."/>
            <person name="Liu S."/>
            <person name="Liu Y."/>
        </authorList>
    </citation>
    <scope>NUCLEOTIDE SEQUENCE</scope>
    <source>
        <strain evidence="1">ZJU_SS_LIU_2023</strain>
    </source>
</reference>
<name>A0ACC2PCX8_9HYME</name>